<dbReference type="InterPro" id="IPR028081">
    <property type="entry name" value="Leu-bd"/>
</dbReference>
<keyword evidence="2 3" id="KW-0732">Signal</keyword>
<organism evidence="5 6">
    <name type="scientific">Intrasporangium chromatireducens Q5-1</name>
    <dbReference type="NCBI Taxonomy" id="584657"/>
    <lineage>
        <taxon>Bacteria</taxon>
        <taxon>Bacillati</taxon>
        <taxon>Actinomycetota</taxon>
        <taxon>Actinomycetes</taxon>
        <taxon>Micrococcales</taxon>
        <taxon>Intrasporangiaceae</taxon>
        <taxon>Intrasporangium</taxon>
    </lineage>
</organism>
<reference evidence="6" key="1">
    <citation type="submission" date="2013-08" db="EMBL/GenBank/DDBJ databases">
        <title>Intrasporangium oryzae NRRL B-24470.</title>
        <authorList>
            <person name="Liu H."/>
            <person name="Wang G."/>
        </authorList>
    </citation>
    <scope>NUCLEOTIDE SEQUENCE [LARGE SCALE GENOMIC DNA]</scope>
    <source>
        <strain evidence="6">Q5-1</strain>
    </source>
</reference>
<gene>
    <name evidence="5" type="ORF">N864_22660</name>
</gene>
<evidence type="ECO:0000259" key="4">
    <source>
        <dbReference type="Pfam" id="PF13458"/>
    </source>
</evidence>
<dbReference type="PROSITE" id="PS51257">
    <property type="entry name" value="PROKAR_LIPOPROTEIN"/>
    <property type="match status" value="1"/>
</dbReference>
<dbReference type="SUPFAM" id="SSF53822">
    <property type="entry name" value="Periplasmic binding protein-like I"/>
    <property type="match status" value="1"/>
</dbReference>
<keyword evidence="6" id="KW-1185">Reference proteome</keyword>
<protein>
    <recommendedName>
        <fullName evidence="4">Leucine-binding protein domain-containing protein</fullName>
    </recommendedName>
</protein>
<dbReference type="PANTHER" id="PTHR30483:SF37">
    <property type="entry name" value="ABC TRANSPORTER SUBSTRATE-BINDING PROTEIN"/>
    <property type="match status" value="1"/>
</dbReference>
<feature type="domain" description="Leucine-binding protein" evidence="4">
    <location>
        <begin position="34"/>
        <end position="376"/>
    </location>
</feature>
<evidence type="ECO:0000256" key="3">
    <source>
        <dbReference type="SAM" id="SignalP"/>
    </source>
</evidence>
<dbReference type="EMBL" id="AWQS01000056">
    <property type="protein sequence ID" value="EWT06281.1"/>
    <property type="molecule type" value="Genomic_DNA"/>
</dbReference>
<dbReference type="Pfam" id="PF13458">
    <property type="entry name" value="Peripla_BP_6"/>
    <property type="match status" value="1"/>
</dbReference>
<comment type="similarity">
    <text evidence="1">Belongs to the leucine-binding protein family.</text>
</comment>
<feature type="chain" id="PRO_5004921093" description="Leucine-binding protein domain-containing protein" evidence="3">
    <location>
        <begin position="22"/>
        <end position="416"/>
    </location>
</feature>
<dbReference type="InterPro" id="IPR051010">
    <property type="entry name" value="BCAA_transport"/>
</dbReference>
<evidence type="ECO:0000313" key="5">
    <source>
        <dbReference type="EMBL" id="EWT06281.1"/>
    </source>
</evidence>
<accession>W9GJ61</accession>
<comment type="caution">
    <text evidence="5">The sequence shown here is derived from an EMBL/GenBank/DDBJ whole genome shotgun (WGS) entry which is preliminary data.</text>
</comment>
<dbReference type="CDD" id="cd06340">
    <property type="entry name" value="PBP1_ABC_ligand_binding-like"/>
    <property type="match status" value="1"/>
</dbReference>
<dbReference type="Proteomes" id="UP000019494">
    <property type="component" value="Unassembled WGS sequence"/>
</dbReference>
<dbReference type="Gene3D" id="3.40.50.2300">
    <property type="match status" value="2"/>
</dbReference>
<name>W9GJ61_9MICO</name>
<dbReference type="InterPro" id="IPR028082">
    <property type="entry name" value="Peripla_BP_I"/>
</dbReference>
<sequence length="416" mass="43863">MRWGVLAIVVAVLAAACGGAAQSGGSTKGISVVNALPFSGGLAEIGQDMYDGADIARQLVNEAGGVKGRQVTFTKVDAPDPQKGVTEVNRVISQDHAPIVFCCYSSSIDLAVSPVTERNKVVMLEAGAIAPEITARGFKYLLRTQSTAAQYAGGALGLIKDEILPKLKMDKSAVSIAIVHEQGSYGKAYAATVQKGVEALGLNVVANESYDADSTDLTSLVLSIKGKNPTIILAASYTNDAVLFFDQMRQQGLAPKVFIGAGGGHSNAVFGKSEGKNANGVFESSSSAHVNPTALSSDMQKVSEEVKKRYTALRHKPVSNQVILGFSGMWTLLKYVLPKADDPTDPASIMKAAAQVNEPLGSLPNGWGVKFDQTGQNTLAEPTVQQWQNSNLVVVYPNKVATAQPTMVPLPGWNQR</sequence>
<evidence type="ECO:0000256" key="1">
    <source>
        <dbReference type="ARBA" id="ARBA00010062"/>
    </source>
</evidence>
<dbReference type="AlphaFoldDB" id="W9GJ61"/>
<proteinExistence type="inferred from homology"/>
<feature type="signal peptide" evidence="3">
    <location>
        <begin position="1"/>
        <end position="21"/>
    </location>
</feature>
<evidence type="ECO:0000313" key="6">
    <source>
        <dbReference type="Proteomes" id="UP000019494"/>
    </source>
</evidence>
<dbReference type="PANTHER" id="PTHR30483">
    <property type="entry name" value="LEUCINE-SPECIFIC-BINDING PROTEIN"/>
    <property type="match status" value="1"/>
</dbReference>
<evidence type="ECO:0000256" key="2">
    <source>
        <dbReference type="ARBA" id="ARBA00022729"/>
    </source>
</evidence>